<dbReference type="InterPro" id="IPR008792">
    <property type="entry name" value="PQQD"/>
</dbReference>
<comment type="caution">
    <text evidence="1">The sequence shown here is derived from an EMBL/GenBank/DDBJ whole genome shotgun (WGS) entry which is preliminary data.</text>
</comment>
<organism evidence="1 2">
    <name type="scientific">Spirochaeta isovalerica</name>
    <dbReference type="NCBI Taxonomy" id="150"/>
    <lineage>
        <taxon>Bacteria</taxon>
        <taxon>Pseudomonadati</taxon>
        <taxon>Spirochaetota</taxon>
        <taxon>Spirochaetia</taxon>
        <taxon>Spirochaetales</taxon>
        <taxon>Spirochaetaceae</taxon>
        <taxon>Spirochaeta</taxon>
    </lineage>
</organism>
<name>A0A841R3I4_9SPIO</name>
<dbReference type="InterPro" id="IPR041881">
    <property type="entry name" value="PqqD_sf"/>
</dbReference>
<dbReference type="EMBL" id="JACHGJ010000002">
    <property type="protein sequence ID" value="MBB6479624.1"/>
    <property type="molecule type" value="Genomic_DNA"/>
</dbReference>
<dbReference type="AlphaFoldDB" id="A0A841R3I4"/>
<sequence>MNWTENLKINKEFISRDLGDEIVLMSKDGQEIHSFEDSGLWVWQQLQEGKTPQDILGAILEEYDVPEERAKADLEDFFNDLLEKGIVE</sequence>
<keyword evidence="2" id="KW-1185">Reference proteome</keyword>
<evidence type="ECO:0008006" key="3">
    <source>
        <dbReference type="Google" id="ProtNLM"/>
    </source>
</evidence>
<reference evidence="1 2" key="1">
    <citation type="submission" date="2020-08" db="EMBL/GenBank/DDBJ databases">
        <title>Genomic Encyclopedia of Type Strains, Phase IV (KMG-IV): sequencing the most valuable type-strain genomes for metagenomic binning, comparative biology and taxonomic classification.</title>
        <authorList>
            <person name="Goeker M."/>
        </authorList>
    </citation>
    <scope>NUCLEOTIDE SEQUENCE [LARGE SCALE GENOMIC DNA]</scope>
    <source>
        <strain evidence="1 2">DSM 2461</strain>
    </source>
</reference>
<gene>
    <name evidence="1" type="ORF">HNR50_001282</name>
</gene>
<dbReference type="Gene3D" id="1.10.10.1150">
    <property type="entry name" value="Coenzyme PQQ synthesis protein D (PqqD)"/>
    <property type="match status" value="1"/>
</dbReference>
<accession>A0A841R3I4</accession>
<dbReference type="Pfam" id="PF05402">
    <property type="entry name" value="PqqD"/>
    <property type="match status" value="1"/>
</dbReference>
<evidence type="ECO:0000313" key="1">
    <source>
        <dbReference type="EMBL" id="MBB6479624.1"/>
    </source>
</evidence>
<protein>
    <recommendedName>
        <fullName evidence="3">Coenzyme PQQ synthesis protein D (PqqD)</fullName>
    </recommendedName>
</protein>
<dbReference type="Proteomes" id="UP000587760">
    <property type="component" value="Unassembled WGS sequence"/>
</dbReference>
<dbReference type="RefSeq" id="WP_184745029.1">
    <property type="nucleotide sequence ID" value="NZ_JACHGJ010000002.1"/>
</dbReference>
<proteinExistence type="predicted"/>
<evidence type="ECO:0000313" key="2">
    <source>
        <dbReference type="Proteomes" id="UP000587760"/>
    </source>
</evidence>